<evidence type="ECO:0000313" key="2">
    <source>
        <dbReference type="Proteomes" id="UP000092445"/>
    </source>
</evidence>
<dbReference type="EnsemblMetazoa" id="GPAI025798-RA">
    <property type="protein sequence ID" value="GPAI025798-PA"/>
    <property type="gene ID" value="GPAI025798"/>
</dbReference>
<sequence length="103" mass="12067">MENMSYNDNRLPIFIKKRRLPSFAKSSLVEVLLDSNFISRLLEIGGILTLFSSLQSSLHWNELFRRNYCTMNENFKSLGIEEVIMIRTQDIMQILPSSPEWLP</sequence>
<name>A0A1A9ZUV1_GLOPL</name>
<proteinExistence type="predicted"/>
<evidence type="ECO:0000313" key="1">
    <source>
        <dbReference type="EnsemblMetazoa" id="GPAI025798-PA"/>
    </source>
</evidence>
<dbReference type="AlphaFoldDB" id="A0A1A9ZUV1"/>
<dbReference type="VEuPathDB" id="VectorBase:GPAI025798"/>
<protein>
    <submittedName>
        <fullName evidence="1">Uncharacterized protein</fullName>
    </submittedName>
</protein>
<dbReference type="Proteomes" id="UP000092445">
    <property type="component" value="Unassembled WGS sequence"/>
</dbReference>
<keyword evidence="2" id="KW-1185">Reference proteome</keyword>
<reference evidence="1" key="2">
    <citation type="submission" date="2020-05" db="UniProtKB">
        <authorList>
            <consortium name="EnsemblMetazoa"/>
        </authorList>
    </citation>
    <scope>IDENTIFICATION</scope>
    <source>
        <strain evidence="1">IAEA</strain>
    </source>
</reference>
<reference evidence="2" key="1">
    <citation type="submission" date="2014-03" db="EMBL/GenBank/DDBJ databases">
        <authorList>
            <person name="Aksoy S."/>
            <person name="Warren W."/>
            <person name="Wilson R.K."/>
        </authorList>
    </citation>
    <scope>NUCLEOTIDE SEQUENCE [LARGE SCALE GENOMIC DNA]</scope>
    <source>
        <strain evidence="2">IAEA</strain>
    </source>
</reference>
<accession>A0A1A9ZUV1</accession>
<organism evidence="1 2">
    <name type="scientific">Glossina pallidipes</name>
    <name type="common">Tsetse fly</name>
    <dbReference type="NCBI Taxonomy" id="7398"/>
    <lineage>
        <taxon>Eukaryota</taxon>
        <taxon>Metazoa</taxon>
        <taxon>Ecdysozoa</taxon>
        <taxon>Arthropoda</taxon>
        <taxon>Hexapoda</taxon>
        <taxon>Insecta</taxon>
        <taxon>Pterygota</taxon>
        <taxon>Neoptera</taxon>
        <taxon>Endopterygota</taxon>
        <taxon>Diptera</taxon>
        <taxon>Brachycera</taxon>
        <taxon>Muscomorpha</taxon>
        <taxon>Hippoboscoidea</taxon>
        <taxon>Glossinidae</taxon>
        <taxon>Glossina</taxon>
    </lineage>
</organism>